<accession>A0A2M4CBN4</accession>
<dbReference type="AlphaFoldDB" id="A0A2M4CBN4"/>
<keyword evidence="1" id="KW-0732">Signal</keyword>
<feature type="chain" id="PRO_5014960579" evidence="1">
    <location>
        <begin position="19"/>
        <end position="80"/>
    </location>
</feature>
<organism evidence="2">
    <name type="scientific">Anopheles marajoara</name>
    <dbReference type="NCBI Taxonomy" id="58244"/>
    <lineage>
        <taxon>Eukaryota</taxon>
        <taxon>Metazoa</taxon>
        <taxon>Ecdysozoa</taxon>
        <taxon>Arthropoda</taxon>
        <taxon>Hexapoda</taxon>
        <taxon>Insecta</taxon>
        <taxon>Pterygota</taxon>
        <taxon>Neoptera</taxon>
        <taxon>Endopterygota</taxon>
        <taxon>Diptera</taxon>
        <taxon>Nematocera</taxon>
        <taxon>Culicoidea</taxon>
        <taxon>Culicidae</taxon>
        <taxon>Anophelinae</taxon>
        <taxon>Anopheles</taxon>
    </lineage>
</organism>
<reference evidence="2" key="1">
    <citation type="submission" date="2018-01" db="EMBL/GenBank/DDBJ databases">
        <title>An insight into the sialome of Amazonian anophelines.</title>
        <authorList>
            <person name="Ribeiro J.M."/>
            <person name="Scarpassa V."/>
            <person name="Calvo E."/>
        </authorList>
    </citation>
    <scope>NUCLEOTIDE SEQUENCE</scope>
    <source>
        <tissue evidence="2">Salivary glands</tissue>
    </source>
</reference>
<name>A0A2M4CBN4_9DIPT</name>
<protein>
    <submittedName>
        <fullName evidence="2">Putative secreted protein</fullName>
    </submittedName>
</protein>
<evidence type="ECO:0000256" key="1">
    <source>
        <dbReference type="SAM" id="SignalP"/>
    </source>
</evidence>
<proteinExistence type="predicted"/>
<dbReference type="EMBL" id="GGFJ01013596">
    <property type="protein sequence ID" value="MBW62737.1"/>
    <property type="molecule type" value="Transcribed_RNA"/>
</dbReference>
<sequence length="80" mass="8379">MAITSFFSIFSLFTSLPAIKLRTRQRKHAIGFCMIFGSVSELSCSISQSPKCSSFNGDSTGLSEISSSEGGISDGGSCAI</sequence>
<feature type="signal peptide" evidence="1">
    <location>
        <begin position="1"/>
        <end position="18"/>
    </location>
</feature>
<evidence type="ECO:0000313" key="2">
    <source>
        <dbReference type="EMBL" id="MBW62737.1"/>
    </source>
</evidence>